<comment type="pathway">
    <text evidence="2">Secondary metabolite biosynthesis; flavonoid biosynthesis.</text>
</comment>
<dbReference type="GO" id="GO:0031418">
    <property type="term" value="F:L-ascorbic acid binding"/>
    <property type="evidence" value="ECO:0007669"/>
    <property type="project" value="UniProtKB-KW"/>
</dbReference>
<gene>
    <name evidence="11" type="primary">TfF3H</name>
</gene>
<keyword evidence="8" id="KW-0284">Flavonoid biosynthesis</keyword>
<evidence type="ECO:0000256" key="6">
    <source>
        <dbReference type="ARBA" id="ARBA00023002"/>
    </source>
</evidence>
<dbReference type="GO" id="GO:0046872">
    <property type="term" value="F:metal ion binding"/>
    <property type="evidence" value="ECO:0007669"/>
    <property type="project" value="UniProtKB-KW"/>
</dbReference>
<dbReference type="Pfam" id="PF14226">
    <property type="entry name" value="DIOX_N"/>
    <property type="match status" value="1"/>
</dbReference>
<evidence type="ECO:0000256" key="8">
    <source>
        <dbReference type="ARBA" id="ARBA00023241"/>
    </source>
</evidence>
<organism evidence="11">
    <name type="scientific">Torenia fournieri</name>
    <name type="common">wishbone flower</name>
    <dbReference type="NCBI Taxonomy" id="68875"/>
    <lineage>
        <taxon>Eukaryota</taxon>
        <taxon>Viridiplantae</taxon>
        <taxon>Streptophyta</taxon>
        <taxon>Embryophyta</taxon>
        <taxon>Tracheophyta</taxon>
        <taxon>Spermatophyta</taxon>
        <taxon>Magnoliopsida</taxon>
        <taxon>eudicotyledons</taxon>
        <taxon>Gunneridae</taxon>
        <taxon>Pentapetalae</taxon>
        <taxon>asterids</taxon>
        <taxon>lamiids</taxon>
        <taxon>Lamiales</taxon>
        <taxon>Linderniaceae</taxon>
        <taxon>Torenia</taxon>
    </lineage>
</organism>
<feature type="domain" description="Fe2OG dioxygenase" evidence="10">
    <location>
        <begin position="192"/>
        <end position="300"/>
    </location>
</feature>
<dbReference type="GO" id="GO:0009813">
    <property type="term" value="P:flavonoid biosynthetic process"/>
    <property type="evidence" value="ECO:0007669"/>
    <property type="project" value="UniProtKB-KW"/>
</dbReference>
<dbReference type="InterPro" id="IPR027443">
    <property type="entry name" value="IPNS-like_sf"/>
</dbReference>
<protein>
    <submittedName>
        <fullName evidence="11">Flavanone 3-hydroxylase</fullName>
    </submittedName>
</protein>
<sequence>MARSGPRTLTSLALEKSLHEKFIRDEDERPNLAYDQFSSQIPLISLSGIDDDDDECNKRKDLCKRIAQACEDWGIFQVIDHGIDLKLINDMTRLAREFFDLPDEEKLRFDMSGGKKGGFIVSSHLQGEVVQDWREIVTYFTYPVKARDYSLWPDKPEAWRAVTETYSSQLMGLGCKLLGILSEAMGLKRESLTEACLNMDQKVVVNFYPKCPQPSLTLGLKRHTDPGAITLLFQDNVGGLQATRDGGKSWITVQPVEGAFVVNLGDFAHYLSNGRFKNADHRAVVNSNMNRISIATFQNPSPEAIVYPLKIGDDEKPIMEKPITYGEMYKRKMAKDIELAKLKKLAKEQKLQEQVVNVEDHHLNNGKTK</sequence>
<keyword evidence="6 9" id="KW-0560">Oxidoreductase</keyword>
<dbReference type="GO" id="GO:0016706">
    <property type="term" value="F:2-oxoglutarate-dependent dioxygenase activity"/>
    <property type="evidence" value="ECO:0007669"/>
    <property type="project" value="UniProtKB-ARBA"/>
</dbReference>
<comment type="similarity">
    <text evidence="3 9">Belongs to the iron/ascorbate-dependent oxidoreductase family.</text>
</comment>
<evidence type="ECO:0000256" key="2">
    <source>
        <dbReference type="ARBA" id="ARBA00004966"/>
    </source>
</evidence>
<dbReference type="GO" id="GO:0009805">
    <property type="term" value="P:coumarin biosynthetic process"/>
    <property type="evidence" value="ECO:0007669"/>
    <property type="project" value="UniProtKB-ARBA"/>
</dbReference>
<dbReference type="AlphaFoldDB" id="A0A0B6VJU0"/>
<keyword evidence="4 9" id="KW-0479">Metal-binding</keyword>
<evidence type="ECO:0000256" key="1">
    <source>
        <dbReference type="ARBA" id="ARBA00001961"/>
    </source>
</evidence>
<dbReference type="InterPro" id="IPR005123">
    <property type="entry name" value="Oxoglu/Fe-dep_dioxygenase_dom"/>
</dbReference>
<dbReference type="PROSITE" id="PS51471">
    <property type="entry name" value="FE2OG_OXY"/>
    <property type="match status" value="1"/>
</dbReference>
<dbReference type="SUPFAM" id="SSF51197">
    <property type="entry name" value="Clavaminate synthase-like"/>
    <property type="match status" value="1"/>
</dbReference>
<dbReference type="PANTHER" id="PTHR47991">
    <property type="entry name" value="OXOGLUTARATE/IRON-DEPENDENT DIOXYGENASE"/>
    <property type="match status" value="1"/>
</dbReference>
<dbReference type="InterPro" id="IPR044861">
    <property type="entry name" value="IPNS-like_FE2OG_OXY"/>
</dbReference>
<evidence type="ECO:0000256" key="3">
    <source>
        <dbReference type="ARBA" id="ARBA00008056"/>
    </source>
</evidence>
<dbReference type="FunFam" id="2.60.120.330:FF:000016">
    <property type="entry name" value="Naringenin,2-oxoglutarate 3-dioxygenase"/>
    <property type="match status" value="1"/>
</dbReference>
<proteinExistence type="inferred from homology"/>
<evidence type="ECO:0000256" key="9">
    <source>
        <dbReference type="RuleBase" id="RU003682"/>
    </source>
</evidence>
<reference evidence="11" key="1">
    <citation type="submission" date="2014-01" db="EMBL/GenBank/DDBJ databases">
        <title>Molecular characterization of the mutations in white-flowered torenia plant.</title>
        <authorList>
            <person name="Nishihara M."/>
            <person name="Yamada E."/>
            <person name="Saito M."/>
            <person name="Fujita K."/>
            <person name="Takahashi H."/>
            <person name="Nakatsuka T."/>
        </authorList>
    </citation>
    <scope>NUCLEOTIDE SEQUENCE</scope>
</reference>
<accession>A0A0B6VJU0</accession>
<evidence type="ECO:0000259" key="10">
    <source>
        <dbReference type="PROSITE" id="PS51471"/>
    </source>
</evidence>
<dbReference type="InterPro" id="IPR026992">
    <property type="entry name" value="DIOX_N"/>
</dbReference>
<keyword evidence="7 9" id="KW-0408">Iron</keyword>
<dbReference type="GO" id="GO:0002238">
    <property type="term" value="P:response to molecule of fungal origin"/>
    <property type="evidence" value="ECO:0007669"/>
    <property type="project" value="UniProtKB-ARBA"/>
</dbReference>
<evidence type="ECO:0000313" key="11">
    <source>
        <dbReference type="EMBL" id="BAQ19355.1"/>
    </source>
</evidence>
<comment type="cofactor">
    <cofactor evidence="1">
        <name>L-ascorbate</name>
        <dbReference type="ChEBI" id="CHEBI:38290"/>
    </cofactor>
</comment>
<keyword evidence="5" id="KW-0847">Vitamin C</keyword>
<dbReference type="InterPro" id="IPR050295">
    <property type="entry name" value="Plant_2OG-oxidoreductases"/>
</dbReference>
<dbReference type="Pfam" id="PF03171">
    <property type="entry name" value="2OG-FeII_Oxy"/>
    <property type="match status" value="1"/>
</dbReference>
<dbReference type="EMBL" id="AB902919">
    <property type="protein sequence ID" value="BAQ19355.1"/>
    <property type="molecule type" value="Genomic_DNA"/>
</dbReference>
<evidence type="ECO:0000256" key="5">
    <source>
        <dbReference type="ARBA" id="ARBA00022896"/>
    </source>
</evidence>
<dbReference type="Gene3D" id="2.60.120.330">
    <property type="entry name" value="B-lactam Antibiotic, Isopenicillin N Synthase, Chain"/>
    <property type="match status" value="1"/>
</dbReference>
<evidence type="ECO:0000256" key="7">
    <source>
        <dbReference type="ARBA" id="ARBA00023004"/>
    </source>
</evidence>
<name>A0A0B6VJU0_9LAMI</name>
<evidence type="ECO:0000256" key="4">
    <source>
        <dbReference type="ARBA" id="ARBA00022723"/>
    </source>
</evidence>